<comment type="subcellular location">
    <subcellularLocation>
        <location evidence="1">Membrane</location>
        <topology evidence="1">Multi-pass membrane protein</topology>
    </subcellularLocation>
</comment>
<dbReference type="Gene3D" id="1.20.120.350">
    <property type="entry name" value="Voltage-gated potassium channels. Chain C"/>
    <property type="match status" value="1"/>
</dbReference>
<dbReference type="InterPro" id="IPR027359">
    <property type="entry name" value="Volt_channel_dom_sf"/>
</dbReference>
<evidence type="ECO:0000256" key="2">
    <source>
        <dbReference type="ARBA" id="ARBA00022692"/>
    </source>
</evidence>
<feature type="non-terminal residue" evidence="7">
    <location>
        <position position="103"/>
    </location>
</feature>
<dbReference type="SUPFAM" id="SSF81324">
    <property type="entry name" value="Voltage-gated potassium channels"/>
    <property type="match status" value="1"/>
</dbReference>
<dbReference type="AlphaFoldDB" id="A0A813IT10"/>
<name>A0A813IT10_POLGL</name>
<keyword evidence="2 5" id="KW-0812">Transmembrane</keyword>
<gene>
    <name evidence="7" type="ORF">PGLA2088_LOCUS12439</name>
</gene>
<organism evidence="7 8">
    <name type="scientific">Polarella glacialis</name>
    <name type="common">Dinoflagellate</name>
    <dbReference type="NCBI Taxonomy" id="89957"/>
    <lineage>
        <taxon>Eukaryota</taxon>
        <taxon>Sar</taxon>
        <taxon>Alveolata</taxon>
        <taxon>Dinophyceae</taxon>
        <taxon>Suessiales</taxon>
        <taxon>Suessiaceae</taxon>
        <taxon>Polarella</taxon>
    </lineage>
</organism>
<dbReference type="InterPro" id="IPR005821">
    <property type="entry name" value="Ion_trans_dom"/>
</dbReference>
<dbReference type="GO" id="GO:0005216">
    <property type="term" value="F:monoatomic ion channel activity"/>
    <property type="evidence" value="ECO:0007669"/>
    <property type="project" value="InterPro"/>
</dbReference>
<evidence type="ECO:0000259" key="6">
    <source>
        <dbReference type="Pfam" id="PF00520"/>
    </source>
</evidence>
<comment type="caution">
    <text evidence="7">The sequence shown here is derived from an EMBL/GenBank/DDBJ whole genome shotgun (WGS) entry which is preliminary data.</text>
</comment>
<evidence type="ECO:0000256" key="3">
    <source>
        <dbReference type="ARBA" id="ARBA00022989"/>
    </source>
</evidence>
<dbReference type="Proteomes" id="UP000626109">
    <property type="component" value="Unassembled WGS sequence"/>
</dbReference>
<evidence type="ECO:0000313" key="7">
    <source>
        <dbReference type="EMBL" id="CAE8656884.1"/>
    </source>
</evidence>
<dbReference type="Pfam" id="PF00520">
    <property type="entry name" value="Ion_trans"/>
    <property type="match status" value="1"/>
</dbReference>
<evidence type="ECO:0000256" key="4">
    <source>
        <dbReference type="ARBA" id="ARBA00023136"/>
    </source>
</evidence>
<feature type="domain" description="Ion transport" evidence="6">
    <location>
        <begin position="14"/>
        <end position="102"/>
    </location>
</feature>
<accession>A0A813IT10</accession>
<proteinExistence type="predicted"/>
<reference evidence="7" key="1">
    <citation type="submission" date="2021-02" db="EMBL/GenBank/DDBJ databases">
        <authorList>
            <person name="Dougan E. K."/>
            <person name="Rhodes N."/>
            <person name="Thang M."/>
            <person name="Chan C."/>
        </authorList>
    </citation>
    <scope>NUCLEOTIDE SEQUENCE</scope>
</reference>
<dbReference type="GO" id="GO:0016020">
    <property type="term" value="C:membrane"/>
    <property type="evidence" value="ECO:0007669"/>
    <property type="project" value="UniProtKB-SubCell"/>
</dbReference>
<evidence type="ECO:0000256" key="1">
    <source>
        <dbReference type="ARBA" id="ARBA00004141"/>
    </source>
</evidence>
<keyword evidence="4 5" id="KW-0472">Membrane</keyword>
<protein>
    <recommendedName>
        <fullName evidence="6">Ion transport domain-containing protein</fullName>
    </recommendedName>
</protein>
<evidence type="ECO:0000313" key="8">
    <source>
        <dbReference type="Proteomes" id="UP000626109"/>
    </source>
</evidence>
<dbReference type="EMBL" id="CAJNNW010014641">
    <property type="protein sequence ID" value="CAE8656884.1"/>
    <property type="molecule type" value="Genomic_DNA"/>
</dbReference>
<feature type="transmembrane region" description="Helical" evidence="5">
    <location>
        <begin position="75"/>
        <end position="98"/>
    </location>
</feature>
<evidence type="ECO:0000256" key="5">
    <source>
        <dbReference type="SAM" id="Phobius"/>
    </source>
</evidence>
<keyword evidence="3 5" id="KW-1133">Transmembrane helix</keyword>
<sequence>MVNAIWIWIDTDYNDSPSLLQSAPIFQVMENAFCFYFSFEWVTRFMAFKVKRNGMKDAWFIFDTCLVGMMVAETWIMTIAIVIMGGGSLSLGGAGSLLRMLRL</sequence>